<dbReference type="PANTHER" id="PTHR46186">
    <property type="entry name" value="CYSTATIN"/>
    <property type="match status" value="1"/>
</dbReference>
<keyword evidence="2" id="KW-0646">Protease inhibitor</keyword>
<evidence type="ECO:0000256" key="1">
    <source>
        <dbReference type="ARBA" id="ARBA00009403"/>
    </source>
</evidence>
<comment type="caution">
    <text evidence="6">The sequence shown here is derived from an EMBL/GenBank/DDBJ whole genome shotgun (WGS) entry which is preliminary data.</text>
</comment>
<evidence type="ECO:0000313" key="7">
    <source>
        <dbReference type="Proteomes" id="UP000286415"/>
    </source>
</evidence>
<keyword evidence="7" id="KW-1185">Reference proteome</keyword>
<dbReference type="SUPFAM" id="SSF54403">
    <property type="entry name" value="Cystatin/monellin"/>
    <property type="match status" value="5"/>
</dbReference>
<evidence type="ECO:0000313" key="6">
    <source>
        <dbReference type="EMBL" id="KAG5452013.1"/>
    </source>
</evidence>
<sequence>HFYICKGSYWWKDWKAEERLEISLCKKISKPGTLNGKTTANSASSDMELKEAISKVSVLHDKTPVKVKGLAQEHVKHETEGGNKKTLGKDLRAKPNSCEGSCIQQKSRRRAAKNSGRGNTMKRKATTETGSQLTGGKQPLTSEDFKSDRFSELVQQANHQCNLAGNQENWYKQEAVLGGTKQVVSGVSYEFHLRQRKTQCVRDEMLKHNPKETTPLCVAQENATLTVCSVKLWHRPWINSTEITVRDIWFVDANDGGISETVRLVNETNRGLERALMEDAVRNFNTHDGKPHIYKLSSATEKTRKHKGEEIKTLEVTLRETACPNVIDQSESFKKNSCYNNLTKNEVRCTLPVNKDTLKNARFLECKILTPLFRGMWRASLDKAHKLPPSCFDLDGISNELASAKVGIIKMKNFARSDIRVLSADEINSTPFQELLKRVIVKYNDAKETPCTKSQAITSDMKCADLTETLSGGRTEQCQVTVTSSLSDDGANETIAFDHCKSVARFMGYLLGGRQHVKPGTLSHKTCLVIAEQAVGRYNSQSNDLRKYRLEDVQNVASKVVSGYRYMMNITMKAVSCKNKNDSTYLDPSKKEYLHCAVSAHKKPTAPEHEINITNCWRHAILTLGTNWTYAYLSPEELLQLQGGDAVKSVMETYHVLNKQMEGSEIDYLSDGLKITGGENELISFKLHVRDSEKKQTKYKCDVIVIRQEGQPEKRRLSTCIEKPPSSKLTPLGGPKEISTEQQRRPEFRLKVRNAVRRYNNMANNLYYHRLLRVENPVTQVVAGVLTSFRLHLQKTSCVKNKHTHWHSEKAPHLCGKLNNTHSTVCSVKLWSKPWENFTKIDFQDCQILAMEIPIVVQSISDDIQATDEFKELVSYVAQMFNLKSNEKMLYQSHLVDDVVRAVETPDQMEFNLTMRPTNCEKWDNVIDFTAGRHIYCSGTQDPQNFARCRVKIVEFDKGATVQLSNCEYVYFGEHSLPRPLHGWEQATALFHEVVDRAVNVFNARVDSHYWYKLFAIEDPTIEHISGPQYIFNLYMLREACRNTRSINGSNQDGLQELCEESKPEYMVSCHVRYWQRSWVTFHETLDVSDCELVPITRKNSSNEYQTMADRKQSQESNLQCISSQNKRWLKLFTDQVTLGQPYGLMAVEELEESPVPGKRFTFEMYFKPESTAKECSGSNQGGCSTYMHFYVCKGIYWWKNWKNEETLEISQCKNITRFKTPATTTEVDSAPDDMELKEMVTKAVELYNEKLADFYIFGEDNVQNVMHKTEAGKKTTFDLKMNPVSCKPTSGRRKCEPQLSQNRVECSVTVLQRPWLGGTEHIWLQNCHDSYSYPSSAGIHQISEEEENSDAFKDAVKRLGEMYTTDEPIIYTVKHENATAQQNATQRLIRLVLILEPVGCDYTKPNSNTPACRDWKNQVNYNFKNSFHLREFHSSP</sequence>
<dbReference type="Pfam" id="PF00031">
    <property type="entry name" value="Cystatin"/>
    <property type="match status" value="3"/>
</dbReference>
<evidence type="ECO:0000256" key="3">
    <source>
        <dbReference type="ARBA" id="ARBA00022704"/>
    </source>
</evidence>
<reference evidence="6 7" key="2">
    <citation type="journal article" date="2021" name="Genomics">
        <title>High-quality reference genome for Clonorchis sinensis.</title>
        <authorList>
            <person name="Young N.D."/>
            <person name="Stroehlein A.J."/>
            <person name="Kinkar L."/>
            <person name="Wang T."/>
            <person name="Sohn W.M."/>
            <person name="Chang B.C.H."/>
            <person name="Kaur P."/>
            <person name="Weisz D."/>
            <person name="Dudchenko O."/>
            <person name="Aiden E.L."/>
            <person name="Korhonen P.K."/>
            <person name="Gasser R.B."/>
        </authorList>
    </citation>
    <scope>NUCLEOTIDE SEQUENCE [LARGE SCALE GENOMIC DNA]</scope>
    <source>
        <strain evidence="6">Cs-k2</strain>
    </source>
</reference>
<feature type="region of interest" description="Disordered" evidence="4">
    <location>
        <begin position="722"/>
        <end position="744"/>
    </location>
</feature>
<feature type="compositionally biased region" description="Polar residues" evidence="4">
    <location>
        <begin position="127"/>
        <end position="141"/>
    </location>
</feature>
<evidence type="ECO:0000259" key="5">
    <source>
        <dbReference type="SMART" id="SM00043"/>
    </source>
</evidence>
<feature type="domain" description="Cystatin" evidence="5">
    <location>
        <begin position="132"/>
        <end position="246"/>
    </location>
</feature>
<name>A0A8T1MS64_CLOSI</name>
<feature type="non-terminal residue" evidence="6">
    <location>
        <position position="1"/>
    </location>
</feature>
<dbReference type="OrthoDB" id="110606at2759"/>
<evidence type="ECO:0000256" key="4">
    <source>
        <dbReference type="SAM" id="MobiDB-lite"/>
    </source>
</evidence>
<feature type="compositionally biased region" description="Basic and acidic residues" evidence="4">
    <location>
        <begin position="73"/>
        <end position="93"/>
    </location>
</feature>
<feature type="region of interest" description="Disordered" evidence="4">
    <location>
        <begin position="73"/>
        <end position="142"/>
    </location>
</feature>
<evidence type="ECO:0000256" key="2">
    <source>
        <dbReference type="ARBA" id="ARBA00022690"/>
    </source>
</evidence>
<protein>
    <recommendedName>
        <fullName evidence="5">Cystatin domain-containing protein</fullName>
    </recommendedName>
</protein>
<dbReference type="InterPro" id="IPR000010">
    <property type="entry name" value="Cystatin_dom"/>
</dbReference>
<dbReference type="GO" id="GO:0005615">
    <property type="term" value="C:extracellular space"/>
    <property type="evidence" value="ECO:0007669"/>
    <property type="project" value="TreeGrafter"/>
</dbReference>
<feature type="domain" description="Cystatin" evidence="5">
    <location>
        <begin position="1220"/>
        <end position="1329"/>
    </location>
</feature>
<dbReference type="GO" id="GO:0031982">
    <property type="term" value="C:vesicle"/>
    <property type="evidence" value="ECO:0007669"/>
    <property type="project" value="TreeGrafter"/>
</dbReference>
<dbReference type="PANTHER" id="PTHR46186:SF2">
    <property type="entry name" value="CYSTATIN"/>
    <property type="match status" value="1"/>
</dbReference>
<gene>
    <name evidence="6" type="ORF">CSKR_110863</name>
</gene>
<accession>A0A8T1MS64</accession>
<dbReference type="InterPro" id="IPR046350">
    <property type="entry name" value="Cystatin_sf"/>
</dbReference>
<organism evidence="6 7">
    <name type="scientific">Clonorchis sinensis</name>
    <name type="common">Chinese liver fluke</name>
    <dbReference type="NCBI Taxonomy" id="79923"/>
    <lineage>
        <taxon>Eukaryota</taxon>
        <taxon>Metazoa</taxon>
        <taxon>Spiralia</taxon>
        <taxon>Lophotrochozoa</taxon>
        <taxon>Platyhelminthes</taxon>
        <taxon>Trematoda</taxon>
        <taxon>Digenea</taxon>
        <taxon>Opisthorchiida</taxon>
        <taxon>Opisthorchiata</taxon>
        <taxon>Opisthorchiidae</taxon>
        <taxon>Clonorchis</taxon>
    </lineage>
</organism>
<dbReference type="EMBL" id="NIRI02000042">
    <property type="protein sequence ID" value="KAG5452013.1"/>
    <property type="molecule type" value="Genomic_DNA"/>
</dbReference>
<reference evidence="6 7" key="1">
    <citation type="journal article" date="2018" name="Biotechnol. Adv.">
        <title>Improved genomic resources and new bioinformatic workflow for the carcinogenic parasite Clonorchis sinensis: Biotechnological implications.</title>
        <authorList>
            <person name="Wang D."/>
            <person name="Korhonen P.K."/>
            <person name="Gasser R.B."/>
            <person name="Young N.D."/>
        </authorList>
    </citation>
    <scope>NUCLEOTIDE SEQUENCE [LARGE SCALE GENOMIC DNA]</scope>
    <source>
        <strain evidence="6">Cs-k2</strain>
    </source>
</reference>
<comment type="similarity">
    <text evidence="1">Belongs to the cystatin family.</text>
</comment>
<keyword evidence="3" id="KW-0789">Thiol protease inhibitor</keyword>
<feature type="domain" description="Cystatin" evidence="5">
    <location>
        <begin position="509"/>
        <end position="615"/>
    </location>
</feature>
<feature type="domain" description="Cystatin" evidence="5">
    <location>
        <begin position="730"/>
        <end position="847"/>
    </location>
</feature>
<dbReference type="Proteomes" id="UP000286415">
    <property type="component" value="Unassembled WGS sequence"/>
</dbReference>
<dbReference type="GO" id="GO:0005737">
    <property type="term" value="C:cytoplasm"/>
    <property type="evidence" value="ECO:0007669"/>
    <property type="project" value="TreeGrafter"/>
</dbReference>
<dbReference type="SMART" id="SM00043">
    <property type="entry name" value="CY"/>
    <property type="match status" value="4"/>
</dbReference>
<dbReference type="Gene3D" id="3.10.450.10">
    <property type="match status" value="7"/>
</dbReference>
<dbReference type="GO" id="GO:0004869">
    <property type="term" value="F:cysteine-type endopeptidase inhibitor activity"/>
    <property type="evidence" value="ECO:0007669"/>
    <property type="project" value="UniProtKB-KW"/>
</dbReference>
<proteinExistence type="inferred from homology"/>
<dbReference type="CDD" id="cd00042">
    <property type="entry name" value="CY"/>
    <property type="match status" value="3"/>
</dbReference>